<accession>A0ABT4ZJK1</accession>
<feature type="region of interest" description="Disordered" evidence="5">
    <location>
        <begin position="331"/>
        <end position="386"/>
    </location>
</feature>
<keyword evidence="3" id="KW-0378">Hydrolase</keyword>
<keyword evidence="8" id="KW-1185">Reference proteome</keyword>
<dbReference type="Gene3D" id="3.90.226.10">
    <property type="entry name" value="2-enoyl-CoA Hydratase, Chain A, domain 1"/>
    <property type="match status" value="1"/>
</dbReference>
<evidence type="ECO:0000256" key="3">
    <source>
        <dbReference type="ARBA" id="ARBA00022801"/>
    </source>
</evidence>
<evidence type="ECO:0000313" key="8">
    <source>
        <dbReference type="Proteomes" id="UP001165641"/>
    </source>
</evidence>
<dbReference type="InterPro" id="IPR029045">
    <property type="entry name" value="ClpP/crotonase-like_dom_sf"/>
</dbReference>
<evidence type="ECO:0000256" key="5">
    <source>
        <dbReference type="SAM" id="MobiDB-lite"/>
    </source>
</evidence>
<dbReference type="RefSeq" id="WP_271890256.1">
    <property type="nucleotide sequence ID" value="NZ_JAQBIE010000027.1"/>
</dbReference>
<organism evidence="7 8">
    <name type="scientific">Paracoccus onchidii</name>
    <dbReference type="NCBI Taxonomy" id="3017813"/>
    <lineage>
        <taxon>Bacteria</taxon>
        <taxon>Pseudomonadati</taxon>
        <taxon>Pseudomonadota</taxon>
        <taxon>Alphaproteobacteria</taxon>
        <taxon>Rhodobacterales</taxon>
        <taxon>Paracoccaceae</taxon>
        <taxon>Paracoccus</taxon>
    </lineage>
</organism>
<protein>
    <submittedName>
        <fullName evidence="7">S49 family peptidase</fullName>
    </submittedName>
</protein>
<keyword evidence="4" id="KW-0720">Serine protease</keyword>
<feature type="domain" description="Peptidase S49" evidence="6">
    <location>
        <begin position="153"/>
        <end position="296"/>
    </location>
</feature>
<comment type="similarity">
    <text evidence="1">Belongs to the peptidase S49 family.</text>
</comment>
<name>A0ABT4ZJK1_9RHOB</name>
<evidence type="ECO:0000256" key="4">
    <source>
        <dbReference type="ARBA" id="ARBA00022825"/>
    </source>
</evidence>
<dbReference type="PANTHER" id="PTHR33209">
    <property type="entry name" value="PROTEASE 4"/>
    <property type="match status" value="1"/>
</dbReference>
<dbReference type="Gene3D" id="6.20.330.10">
    <property type="match status" value="1"/>
</dbReference>
<dbReference type="PANTHER" id="PTHR33209:SF1">
    <property type="entry name" value="PEPTIDASE S49 DOMAIN-CONTAINING PROTEIN"/>
    <property type="match status" value="1"/>
</dbReference>
<sequence>MHHAQIAQRAFDTPLMIAPAKALAFLSGLGPRITGQEIRFDGMTVAEPELIAARQTTHASLIGGDLVGRHGEYTDAPFPVIDGVAVIAIAGTLVHRGAWIGQSSGLTSYEGLGAQIDAAVSDDAIRGIALEIDSFGGEVAGAFDLADRIRAARDAKPVHAFLAEHALSAGYALASQADRITLPRTGAAGSIGVITMHTDMSGMLAQKGVAVTLIHAGAQKADGNPYAALPEGIRDRLQAELEDLRILFAETVAAGRGARMTRDAALATEAAIFRGPAAVEAGLADTVADPRAAFRAFADSLDRPVLSVGRTPPRQTLLPPHPKQEMIMSDQTDADAQTPAQQNPKAAAPGATATPPQPTTPTAQQPAEASAPAVEPSAPAAAAPSDATADAIRAEAAEVASICAQAAKLGVTLDAADAVRRGVSPDALRGQILDSLAAKSDASGILASAPGPTNKPSPLVAAARKSADSAAR</sequence>
<comment type="caution">
    <text evidence="7">The sequence shown here is derived from an EMBL/GenBank/DDBJ whole genome shotgun (WGS) entry which is preliminary data.</text>
</comment>
<keyword evidence="2" id="KW-0645">Protease</keyword>
<dbReference type="InterPro" id="IPR033855">
    <property type="entry name" value="Protein_C"/>
</dbReference>
<reference evidence="7" key="1">
    <citation type="submission" date="2022-12" db="EMBL/GenBank/DDBJ databases">
        <title>Paracoccus onchidii sp. nov., isolated from a marine invertebrate from the South China Sea.</title>
        <authorList>
            <person name="Xu S."/>
            <person name="Liu Z."/>
            <person name="Xu Y."/>
        </authorList>
    </citation>
    <scope>NUCLEOTIDE SEQUENCE</scope>
    <source>
        <strain evidence="7">Z330</strain>
    </source>
</reference>
<dbReference type="EMBL" id="JAQBIE010000027">
    <property type="protein sequence ID" value="MDB6179153.1"/>
    <property type="molecule type" value="Genomic_DNA"/>
</dbReference>
<evidence type="ECO:0000256" key="2">
    <source>
        <dbReference type="ARBA" id="ARBA00022670"/>
    </source>
</evidence>
<feature type="region of interest" description="Disordered" evidence="5">
    <location>
        <begin position="444"/>
        <end position="472"/>
    </location>
</feature>
<dbReference type="Pfam" id="PF01343">
    <property type="entry name" value="Peptidase_S49"/>
    <property type="match status" value="1"/>
</dbReference>
<dbReference type="InterPro" id="IPR002142">
    <property type="entry name" value="Peptidase_S49"/>
</dbReference>
<proteinExistence type="inferred from homology"/>
<dbReference type="Proteomes" id="UP001165641">
    <property type="component" value="Unassembled WGS sequence"/>
</dbReference>
<evidence type="ECO:0000256" key="1">
    <source>
        <dbReference type="ARBA" id="ARBA00008683"/>
    </source>
</evidence>
<evidence type="ECO:0000313" key="7">
    <source>
        <dbReference type="EMBL" id="MDB6179153.1"/>
    </source>
</evidence>
<dbReference type="CDD" id="cd07022">
    <property type="entry name" value="S49_Sppa_36K_type"/>
    <property type="match status" value="1"/>
</dbReference>
<dbReference type="SUPFAM" id="SSF52096">
    <property type="entry name" value="ClpP/crotonase"/>
    <property type="match status" value="1"/>
</dbReference>
<gene>
    <name evidence="7" type="ORF">PAF17_16805</name>
</gene>
<evidence type="ECO:0000259" key="6">
    <source>
        <dbReference type="Pfam" id="PF01343"/>
    </source>
</evidence>